<feature type="region of interest" description="Disordered" evidence="1">
    <location>
        <begin position="1"/>
        <end position="108"/>
    </location>
</feature>
<feature type="compositionally biased region" description="Polar residues" evidence="1">
    <location>
        <begin position="256"/>
        <end position="275"/>
    </location>
</feature>
<protein>
    <submittedName>
        <fullName evidence="2">Uncharacterized protein</fullName>
    </submittedName>
</protein>
<comment type="caution">
    <text evidence="2">The sequence shown here is derived from an EMBL/GenBank/DDBJ whole genome shotgun (WGS) entry which is preliminary data.</text>
</comment>
<dbReference type="EMBL" id="JAZAVJ010000001">
    <property type="protein sequence ID" value="KAK7425096.1"/>
    <property type="molecule type" value="Genomic_DNA"/>
</dbReference>
<feature type="region of interest" description="Disordered" evidence="1">
    <location>
        <begin position="134"/>
        <end position="166"/>
    </location>
</feature>
<proteinExistence type="predicted"/>
<accession>A0ABR1HVM7</accession>
<sequence length="294" mass="31331">MSSLNQHIHDLASNTLPYQPEAPSLKVPSSLRKAWTSDEVADDDSDDDSSHKSVATLSATSDVCDDSASARVSQAPVGTPLGQGTPAGPSGPPAPPGLPNSARGRSNLYGMPLKEVPCSYDEVMPMPIYLPSGPAPLSRRGTDPLAQRDYNWSRSPRPAPRGPANPGYIPRGPAIQGPVSRVQAQEASAFDHLVGMIPNSMLPPQAIPRSVPSPFGPRQFPTSQPPSLPIAAHKFTSSADHMPQLSFMPMDRLRRQSSLPTPLPDQGNTPKNNARATRGLDPTSASWTPKEYKS</sequence>
<evidence type="ECO:0000313" key="3">
    <source>
        <dbReference type="Proteomes" id="UP001498476"/>
    </source>
</evidence>
<organism evidence="2 3">
    <name type="scientific">Neonectria punicea</name>
    <dbReference type="NCBI Taxonomy" id="979145"/>
    <lineage>
        <taxon>Eukaryota</taxon>
        <taxon>Fungi</taxon>
        <taxon>Dikarya</taxon>
        <taxon>Ascomycota</taxon>
        <taxon>Pezizomycotina</taxon>
        <taxon>Sordariomycetes</taxon>
        <taxon>Hypocreomycetidae</taxon>
        <taxon>Hypocreales</taxon>
        <taxon>Nectriaceae</taxon>
        <taxon>Neonectria</taxon>
    </lineage>
</organism>
<feature type="compositionally biased region" description="Polar residues" evidence="1">
    <location>
        <begin position="1"/>
        <end position="17"/>
    </location>
</feature>
<evidence type="ECO:0000313" key="2">
    <source>
        <dbReference type="EMBL" id="KAK7425096.1"/>
    </source>
</evidence>
<gene>
    <name evidence="2" type="ORF">QQX98_000010</name>
</gene>
<name>A0ABR1HVM7_9HYPO</name>
<dbReference type="Proteomes" id="UP001498476">
    <property type="component" value="Unassembled WGS sequence"/>
</dbReference>
<evidence type="ECO:0000256" key="1">
    <source>
        <dbReference type="SAM" id="MobiDB-lite"/>
    </source>
</evidence>
<reference evidence="2 3" key="1">
    <citation type="journal article" date="2025" name="Microbiol. Resour. Announc.">
        <title>Draft genome sequences for Neonectria magnoliae and Neonectria punicea, canker pathogens of Liriodendron tulipifera and Acer saccharum in West Virginia.</title>
        <authorList>
            <person name="Petronek H.M."/>
            <person name="Kasson M.T."/>
            <person name="Metheny A.M."/>
            <person name="Stauder C.M."/>
            <person name="Lovett B."/>
            <person name="Lynch S.C."/>
            <person name="Garnas J.R."/>
            <person name="Kasson L.R."/>
            <person name="Stajich J.E."/>
        </authorList>
    </citation>
    <scope>NUCLEOTIDE SEQUENCE [LARGE SCALE GENOMIC DNA]</scope>
    <source>
        <strain evidence="2 3">NRRL 64653</strain>
    </source>
</reference>
<feature type="compositionally biased region" description="Polar residues" evidence="1">
    <location>
        <begin position="52"/>
        <end position="61"/>
    </location>
</feature>
<keyword evidence="3" id="KW-1185">Reference proteome</keyword>
<feature type="region of interest" description="Disordered" evidence="1">
    <location>
        <begin position="236"/>
        <end position="294"/>
    </location>
</feature>
<feature type="compositionally biased region" description="Pro residues" evidence="1">
    <location>
        <begin position="89"/>
        <end position="98"/>
    </location>
</feature>